<dbReference type="Gene3D" id="1.50.10.20">
    <property type="match status" value="1"/>
</dbReference>
<keyword evidence="2" id="KW-1185">Reference proteome</keyword>
<dbReference type="Pfam" id="PF09492">
    <property type="entry name" value="Pec_lyase"/>
    <property type="match status" value="1"/>
</dbReference>
<organism evidence="1 2">
    <name type="scientific">Alteromonas alba</name>
    <dbReference type="NCBI Taxonomy" id="2079529"/>
    <lineage>
        <taxon>Bacteria</taxon>
        <taxon>Pseudomonadati</taxon>
        <taxon>Pseudomonadota</taxon>
        <taxon>Gammaproteobacteria</taxon>
        <taxon>Alteromonadales</taxon>
        <taxon>Alteromonadaceae</taxon>
        <taxon>Alteromonas/Salinimonas group</taxon>
        <taxon>Alteromonas</taxon>
    </lineage>
</organism>
<evidence type="ECO:0000313" key="1">
    <source>
        <dbReference type="EMBL" id="PRO72872.1"/>
    </source>
</evidence>
<proteinExistence type="predicted"/>
<gene>
    <name evidence="1" type="primary">pelA</name>
    <name evidence="1" type="ORF">C6Y40_14470</name>
</gene>
<dbReference type="OrthoDB" id="9804686at2"/>
<dbReference type="EMBL" id="PVNP01000157">
    <property type="protein sequence ID" value="PRO72872.1"/>
    <property type="molecule type" value="Genomic_DNA"/>
</dbReference>
<dbReference type="PROSITE" id="PS51257">
    <property type="entry name" value="PROKAR_LIPOPROTEIN"/>
    <property type="match status" value="1"/>
</dbReference>
<accession>A0A2S9V8V0</accession>
<dbReference type="AlphaFoldDB" id="A0A2S9V8V0"/>
<keyword evidence="1" id="KW-0456">Lyase</keyword>
<dbReference type="SUPFAM" id="SSF81853">
    <property type="entry name" value="Family 10 polysaccharide lyase"/>
    <property type="match status" value="1"/>
</dbReference>
<sequence>MDSKGSGKLRVAIKQLALAVTIGFACSACQTSESHYQAIEVTGFSDVIKHWNDQNHRDPQPRYALHQIRLIADNILRYQRANGGWPENINPLRIMSEQEIAHQAALYSATDTSFDNRNVYPQIRYLAEAYQQTGDEKYQQAVIRGLRFILSAQLANGGFTHSPPSTERYYGHITIMDDVMAGVLGLLQEIKLGSQRFDFLPADLVHQLSEAHSRGDALLLDLQVKTDGKLTIWAGQYDANSLLPAQGRAFELASLVSRESVDVVRYLMSDPTPSARKRQAIHSAMAWFKNNALTGIDMVQVEAEPVRYKYHTSTWDRVIVTTADRPPIWARFYDLTTQQPLLANRQGQRVDSLAQISRERRTGYDWYGRWPAPLLADEYKAWQQKLAADGTNTQ</sequence>
<dbReference type="GO" id="GO:0016829">
    <property type="term" value="F:lyase activity"/>
    <property type="evidence" value="ECO:0007669"/>
    <property type="project" value="UniProtKB-KW"/>
</dbReference>
<name>A0A2S9V8V0_9ALTE</name>
<dbReference type="InterPro" id="IPR012669">
    <property type="entry name" value="Pectate_lyase"/>
</dbReference>
<dbReference type="NCBIfam" id="TIGR02474">
    <property type="entry name" value="pec_lyase"/>
    <property type="match status" value="1"/>
</dbReference>
<reference evidence="2" key="1">
    <citation type="journal article" date="2020" name="Int. J. Syst. Evol. Microbiol.">
        <title>Alteromonas alba sp. nov., a marine bacterium isolated from the seawater of the West Pacific Ocean.</title>
        <authorList>
            <person name="Sun C."/>
            <person name="Wu Y.-H."/>
            <person name="Xamxidin M."/>
            <person name="Cheng H."/>
            <person name="Xu X.-W."/>
        </authorList>
    </citation>
    <scope>NUCLEOTIDE SEQUENCE [LARGE SCALE GENOMIC DNA]</scope>
    <source>
        <strain evidence="2">190</strain>
    </source>
</reference>
<evidence type="ECO:0000313" key="2">
    <source>
        <dbReference type="Proteomes" id="UP000238949"/>
    </source>
</evidence>
<dbReference type="Proteomes" id="UP000238949">
    <property type="component" value="Unassembled WGS sequence"/>
</dbReference>
<comment type="caution">
    <text evidence="1">The sequence shown here is derived from an EMBL/GenBank/DDBJ whole genome shotgun (WGS) entry which is preliminary data.</text>
</comment>
<protein>
    <submittedName>
        <fullName evidence="1">Pectate lyase</fullName>
    </submittedName>
</protein>